<dbReference type="Proteomes" id="UP000593578">
    <property type="component" value="Unassembled WGS sequence"/>
</dbReference>
<protein>
    <submittedName>
        <fullName evidence="2">Uncharacterized protein</fullName>
    </submittedName>
</protein>
<gene>
    <name evidence="2" type="ORF">Gorai_007567</name>
</gene>
<organism evidence="2 3">
    <name type="scientific">Gossypium raimondii</name>
    <name type="common">Peruvian cotton</name>
    <name type="synonym">Gossypium klotzschianum subsp. raimondii</name>
    <dbReference type="NCBI Taxonomy" id="29730"/>
    <lineage>
        <taxon>Eukaryota</taxon>
        <taxon>Viridiplantae</taxon>
        <taxon>Streptophyta</taxon>
        <taxon>Embryophyta</taxon>
        <taxon>Tracheophyta</taxon>
        <taxon>Spermatophyta</taxon>
        <taxon>Magnoliopsida</taxon>
        <taxon>eudicotyledons</taxon>
        <taxon>Gunneridae</taxon>
        <taxon>Pentapetalae</taxon>
        <taxon>rosids</taxon>
        <taxon>malvids</taxon>
        <taxon>Malvales</taxon>
        <taxon>Malvaceae</taxon>
        <taxon>Malvoideae</taxon>
        <taxon>Gossypium</taxon>
    </lineage>
</organism>
<feature type="region of interest" description="Disordered" evidence="1">
    <location>
        <begin position="1"/>
        <end position="26"/>
    </location>
</feature>
<feature type="compositionally biased region" description="Basic and acidic residues" evidence="1">
    <location>
        <begin position="1"/>
        <end position="10"/>
    </location>
</feature>
<name>A0A7J8Q8A5_GOSRA</name>
<comment type="caution">
    <text evidence="2">The sequence shown here is derived from an EMBL/GenBank/DDBJ whole genome shotgun (WGS) entry which is preliminary data.</text>
</comment>
<evidence type="ECO:0000313" key="3">
    <source>
        <dbReference type="Proteomes" id="UP000593578"/>
    </source>
</evidence>
<accession>A0A7J8Q8A5</accession>
<dbReference type="AlphaFoldDB" id="A0A7J8Q8A5"/>
<evidence type="ECO:0000256" key="1">
    <source>
        <dbReference type="SAM" id="MobiDB-lite"/>
    </source>
</evidence>
<dbReference type="EMBL" id="JABEZZ010000010">
    <property type="protein sequence ID" value="MBA0597774.1"/>
    <property type="molecule type" value="Genomic_DNA"/>
</dbReference>
<sequence length="26" mass="3125">MEKELEKLSLEEEDDEGIQFVMETRP</sequence>
<proteinExistence type="predicted"/>
<reference evidence="2 3" key="1">
    <citation type="journal article" date="2019" name="Genome Biol. Evol.">
        <title>Insights into the evolution of the New World diploid cottons (Gossypium, subgenus Houzingenia) based on genome sequencing.</title>
        <authorList>
            <person name="Grover C.E."/>
            <person name="Arick M.A. 2nd"/>
            <person name="Thrash A."/>
            <person name="Conover J.L."/>
            <person name="Sanders W.S."/>
            <person name="Peterson D.G."/>
            <person name="Frelichowski J.E."/>
            <person name="Scheffler J.A."/>
            <person name="Scheffler B.E."/>
            <person name="Wendel J.F."/>
        </authorList>
    </citation>
    <scope>NUCLEOTIDE SEQUENCE [LARGE SCALE GENOMIC DNA]</scope>
    <source>
        <strain evidence="2">8</strain>
        <tissue evidence="2">Leaf</tissue>
    </source>
</reference>
<evidence type="ECO:0000313" key="2">
    <source>
        <dbReference type="EMBL" id="MBA0597774.1"/>
    </source>
</evidence>